<dbReference type="PANTHER" id="PTHR43076">
    <property type="entry name" value="FO SYNTHASE (COFH)"/>
    <property type="match status" value="1"/>
</dbReference>
<evidence type="ECO:0000259" key="13">
    <source>
        <dbReference type="PROSITE" id="PS51918"/>
    </source>
</evidence>
<dbReference type="CDD" id="cd01335">
    <property type="entry name" value="Radical_SAM"/>
    <property type="match status" value="1"/>
</dbReference>
<dbReference type="InterPro" id="IPR034405">
    <property type="entry name" value="F420"/>
</dbReference>
<keyword evidence="8 10" id="KW-0411">Iron-sulfur</keyword>
<sequence>MIPGWGTHFKYKRKVSVRTMNPIIPEDVVERANQGRTTKEDALFLLEVPPFKLFELADRLRQETVGDTVTYVVNRNINFTNRCVGNCGFCAFCDNTGYILDIQEILEKVKDAESQGATEVCIQGGLLPNVDINFYTDIIRAVKAEFPHIHTHAFSPMEVYHAAKKSNISVEEALMRLKEAGLDTMPGTAAEILSDRVRNIICSSKLKTDEWVNVVTKAHQTGINTTATIMYGHVETIEERIDHIMLIRDIQKKTGGFTEFVPLTFMPYNNKIGNEMIKEGKYATPGIQDLQLYALARIILNTHIDNIQASWVKLGKKLAQVALFCGVNDLGGTLMEEKISASAGSTTGQFMSAQELEWFITSSGRQPLQRNTIYKPILSNESEKIDLKVA</sequence>
<comment type="cofactor">
    <cofactor evidence="10 11">
        <name>[4Fe-4S] cluster</name>
        <dbReference type="ChEBI" id="CHEBI:49883"/>
    </cofactor>
    <text evidence="10 11">Binds 1 [4Fe-4S] cluster. The cluster is coordinated with 3 cysteines and an exchangeable S-adenosyl-L-methionine.</text>
</comment>
<comment type="function">
    <text evidence="10">Catalyzes the radical-mediated synthesis of 5-amino-5-(4-hydroxybenzyl)-6-(D-ribitylimino)-5,6-dihydrouracil from 5-amino-6-(D-ribitylamino)uracil and L-tyrosine.</text>
</comment>
<dbReference type="EC" id="2.5.1.147" evidence="2 10"/>
<organism evidence="14 15">
    <name type="scientific">Methanolobus tindarius DSM 2278</name>
    <dbReference type="NCBI Taxonomy" id="1090322"/>
    <lineage>
        <taxon>Archaea</taxon>
        <taxon>Methanobacteriati</taxon>
        <taxon>Methanobacteriota</taxon>
        <taxon>Stenosarchaea group</taxon>
        <taxon>Methanomicrobia</taxon>
        <taxon>Methanosarcinales</taxon>
        <taxon>Methanosarcinaceae</taxon>
        <taxon>Methanolobus</taxon>
    </lineage>
</organism>
<protein>
    <recommendedName>
        <fullName evidence="2 10">5-amino-6-(D-ribitylamino)uracil--L-tyrosine 4-hydroxyphenyl transferase</fullName>
        <ecNumber evidence="2 10">2.5.1.147</ecNumber>
    </recommendedName>
    <alternativeName>
        <fullName evidence="10">FO synthase subunit 2</fullName>
    </alternativeName>
</protein>
<dbReference type="SFLD" id="SFLDF00293">
    <property type="entry name" value="((2_3_4_5-tetrahydroxypentyl)a"/>
    <property type="match status" value="1"/>
</dbReference>
<dbReference type="UniPathway" id="UPA00072"/>
<dbReference type="AlphaFoldDB" id="W9DV13"/>
<dbReference type="Gene3D" id="3.20.20.70">
    <property type="entry name" value="Aldolase class I"/>
    <property type="match status" value="1"/>
</dbReference>
<keyword evidence="5 10" id="KW-0949">S-adenosyl-L-methionine</keyword>
<evidence type="ECO:0000256" key="1">
    <source>
        <dbReference type="ARBA" id="ARBA00004712"/>
    </source>
</evidence>
<evidence type="ECO:0000313" key="15">
    <source>
        <dbReference type="Proteomes" id="UP000019483"/>
    </source>
</evidence>
<dbReference type="STRING" id="1090322.MettiDRAFT_0676"/>
<dbReference type="GO" id="GO:0141093">
    <property type="term" value="F:5-amino-6-(D-ribitylamino)uracil--L-tyrosine 4-hydroxyphenyl transferase activity"/>
    <property type="evidence" value="ECO:0007669"/>
    <property type="project" value="UniProtKB-EC"/>
</dbReference>
<dbReference type="InterPro" id="IPR007197">
    <property type="entry name" value="rSAM"/>
</dbReference>
<gene>
    <name evidence="10" type="primary">cofH</name>
    <name evidence="14" type="ORF">MettiDRAFT_0676</name>
</gene>
<evidence type="ECO:0000256" key="2">
    <source>
        <dbReference type="ARBA" id="ARBA00012289"/>
    </source>
</evidence>
<keyword evidence="4 10" id="KW-0808">Transferase</keyword>
<dbReference type="SFLD" id="SFLDG01389">
    <property type="entry name" value="menaquinone_synthsis_involved"/>
    <property type="match status" value="1"/>
</dbReference>
<comment type="subunit">
    <text evidence="10">The FO synthase complex consists of two subunits, CofG and CofH.</text>
</comment>
<evidence type="ECO:0000256" key="9">
    <source>
        <dbReference type="ARBA" id="ARBA00048468"/>
    </source>
</evidence>
<name>W9DV13_METTI</name>
<feature type="binding site" evidence="12">
    <location>
        <position position="155"/>
    </location>
    <ligand>
        <name>(3R)-3-methyl-D-ornithine</name>
        <dbReference type="ChEBI" id="CHEBI:64642"/>
    </ligand>
</feature>
<dbReference type="InterPro" id="IPR019940">
    <property type="entry name" value="CofH_family"/>
</dbReference>
<dbReference type="SMART" id="SM00729">
    <property type="entry name" value="Elp3"/>
    <property type="match status" value="1"/>
</dbReference>
<comment type="similarity">
    <text evidence="10">Belongs to the radical SAM superfamily. CofH family.</text>
</comment>
<dbReference type="Pfam" id="PF04055">
    <property type="entry name" value="Radical_SAM"/>
    <property type="match status" value="1"/>
</dbReference>
<dbReference type="SFLD" id="SFLDG01064">
    <property type="entry name" value="F420__menaquinone_cofactor_bio"/>
    <property type="match status" value="1"/>
</dbReference>
<comment type="catalytic activity">
    <reaction evidence="9 10">
        <text>5-amino-6-(D-ribitylamino)uracil + L-tyrosine + S-adenosyl-L-methionine = 5-amino-5-(4-hydroxybenzyl)-6-(D-ribitylimino)-5,6-dihydrouracil + 2-iminoacetate + 5'-deoxyadenosine + L-methionine + H(+)</text>
        <dbReference type="Rhea" id="RHEA:55200"/>
        <dbReference type="ChEBI" id="CHEBI:15378"/>
        <dbReference type="ChEBI" id="CHEBI:15934"/>
        <dbReference type="ChEBI" id="CHEBI:17319"/>
        <dbReference type="ChEBI" id="CHEBI:57844"/>
        <dbReference type="ChEBI" id="CHEBI:58315"/>
        <dbReference type="ChEBI" id="CHEBI:59789"/>
        <dbReference type="ChEBI" id="CHEBI:77846"/>
        <dbReference type="ChEBI" id="CHEBI:85936"/>
        <dbReference type="EC" id="2.5.1.147"/>
    </reaction>
</comment>
<accession>W9DV13</accession>
<dbReference type="NCBIfam" id="TIGR00423">
    <property type="entry name" value="CofH family radical SAM protein"/>
    <property type="match status" value="1"/>
</dbReference>
<evidence type="ECO:0000313" key="14">
    <source>
        <dbReference type="EMBL" id="ETA67261.1"/>
    </source>
</evidence>
<dbReference type="Pfam" id="PF19288">
    <property type="entry name" value="CofH_C"/>
    <property type="match status" value="1"/>
</dbReference>
<feature type="binding site" evidence="10 11">
    <location>
        <position position="83"/>
    </location>
    <ligand>
        <name>[4Fe-4S] cluster</name>
        <dbReference type="ChEBI" id="CHEBI:49883"/>
        <note>4Fe-4S-S-AdoMet</note>
    </ligand>
</feature>
<keyword evidence="15" id="KW-1185">Reference proteome</keyword>
<dbReference type="GO" id="GO:0051539">
    <property type="term" value="F:4 iron, 4 sulfur cluster binding"/>
    <property type="evidence" value="ECO:0007669"/>
    <property type="project" value="UniProtKB-KW"/>
</dbReference>
<dbReference type="EMBL" id="AZAJ01000001">
    <property type="protein sequence ID" value="ETA67261.1"/>
    <property type="molecule type" value="Genomic_DNA"/>
</dbReference>
<dbReference type="NCBIfam" id="NF005609">
    <property type="entry name" value="PRK07360.1"/>
    <property type="match status" value="1"/>
</dbReference>
<keyword evidence="7 10" id="KW-0408">Iron</keyword>
<feature type="binding site" evidence="10 11">
    <location>
        <position position="87"/>
    </location>
    <ligand>
        <name>[4Fe-4S] cluster</name>
        <dbReference type="ChEBI" id="CHEBI:49883"/>
        <note>4Fe-4S-S-AdoMet</note>
    </ligand>
</feature>
<evidence type="ECO:0000256" key="10">
    <source>
        <dbReference type="HAMAP-Rule" id="MF_01612"/>
    </source>
</evidence>
<dbReference type="SFLD" id="SFLDS00029">
    <property type="entry name" value="Radical_SAM"/>
    <property type="match status" value="1"/>
</dbReference>
<evidence type="ECO:0000256" key="7">
    <source>
        <dbReference type="ARBA" id="ARBA00023004"/>
    </source>
</evidence>
<evidence type="ECO:0000256" key="3">
    <source>
        <dbReference type="ARBA" id="ARBA00022485"/>
    </source>
</evidence>
<comment type="caution">
    <text evidence="14">The sequence shown here is derived from an EMBL/GenBank/DDBJ whole genome shotgun (WGS) entry which is preliminary data.</text>
</comment>
<dbReference type="SFLD" id="SFLDF00342">
    <property type="entry name" value="cyclic_dehypoxanthine_futalosi"/>
    <property type="match status" value="1"/>
</dbReference>
<proteinExistence type="inferred from homology"/>
<evidence type="ECO:0000256" key="5">
    <source>
        <dbReference type="ARBA" id="ARBA00022691"/>
    </source>
</evidence>
<dbReference type="Proteomes" id="UP000019483">
    <property type="component" value="Unassembled WGS sequence"/>
</dbReference>
<dbReference type="NCBIfam" id="TIGR03551">
    <property type="entry name" value="F420_cofH"/>
    <property type="match status" value="1"/>
</dbReference>
<feature type="binding site" evidence="12">
    <location>
        <position position="89"/>
    </location>
    <ligand>
        <name>S-adenosyl-L-methionine</name>
        <dbReference type="ChEBI" id="CHEBI:59789"/>
    </ligand>
</feature>
<feature type="binding site" evidence="10 11">
    <location>
        <position position="90"/>
    </location>
    <ligand>
        <name>[4Fe-4S] cluster</name>
        <dbReference type="ChEBI" id="CHEBI:49883"/>
        <note>4Fe-4S-S-AdoMet</note>
    </ligand>
</feature>
<feature type="binding site" evidence="12">
    <location>
        <position position="310"/>
    </location>
    <ligand>
        <name>(3R)-3-methyl-D-ornithine</name>
        <dbReference type="ChEBI" id="CHEBI:64642"/>
    </ligand>
</feature>
<comment type="pathway">
    <text evidence="1 10">Cofactor biosynthesis; coenzyme F0 biosynthesis.</text>
</comment>
<reference evidence="14 15" key="1">
    <citation type="submission" date="2013-08" db="EMBL/GenBank/DDBJ databases">
        <authorList>
            <consortium name="DOE Joint Genome Institute"/>
            <person name="Eisen J."/>
            <person name="Huntemann M."/>
            <person name="Han J."/>
            <person name="Chen A."/>
            <person name="Kyrpides N."/>
            <person name="Mavromatis K."/>
            <person name="Markowitz V."/>
            <person name="Palaniappan K."/>
            <person name="Ivanova N."/>
            <person name="Schaumberg A."/>
            <person name="Pati A."/>
            <person name="Liolios K."/>
            <person name="Nordberg H.P."/>
            <person name="Cantor M.N."/>
            <person name="Hua S.X."/>
            <person name="Woyke T."/>
        </authorList>
    </citation>
    <scope>NUCLEOTIDE SEQUENCE [LARGE SCALE GENOMIC DNA]</scope>
    <source>
        <strain evidence="14 15">DSM 2278</strain>
    </source>
</reference>
<evidence type="ECO:0000256" key="8">
    <source>
        <dbReference type="ARBA" id="ARBA00023014"/>
    </source>
</evidence>
<dbReference type="PANTHER" id="PTHR43076:SF1">
    <property type="entry name" value="LIPOYL SYNTHASE 2"/>
    <property type="match status" value="1"/>
</dbReference>
<feature type="binding site" evidence="12">
    <location>
        <position position="191"/>
    </location>
    <ligand>
        <name>S-adenosyl-L-methionine</name>
        <dbReference type="ChEBI" id="CHEBI:59789"/>
    </ligand>
</feature>
<dbReference type="InterPro" id="IPR013785">
    <property type="entry name" value="Aldolase_TIM"/>
</dbReference>
<evidence type="ECO:0000256" key="12">
    <source>
        <dbReference type="PIRSR" id="PIRSR004762-2"/>
    </source>
</evidence>
<dbReference type="HAMAP" id="MF_01612">
    <property type="entry name" value="FO_synth_sub2"/>
    <property type="match status" value="1"/>
</dbReference>
<feature type="domain" description="Radical SAM core" evidence="13">
    <location>
        <begin position="69"/>
        <end position="297"/>
    </location>
</feature>
<dbReference type="GO" id="GO:0044689">
    <property type="term" value="F:7,8-didemethyl-8-hydroxy-5-deazariboflavin synthase activity"/>
    <property type="evidence" value="ECO:0007669"/>
    <property type="project" value="TreeGrafter"/>
</dbReference>
<keyword evidence="3 10" id="KW-0004">4Fe-4S</keyword>
<dbReference type="PROSITE" id="PS51918">
    <property type="entry name" value="RADICAL_SAM"/>
    <property type="match status" value="1"/>
</dbReference>
<keyword evidence="6 10" id="KW-0479">Metal-binding</keyword>
<dbReference type="GO" id="GO:0005506">
    <property type="term" value="F:iron ion binding"/>
    <property type="evidence" value="ECO:0007669"/>
    <property type="project" value="UniProtKB-UniRule"/>
</dbReference>
<dbReference type="SFLD" id="SFLDG01388">
    <property type="entry name" value="7_8-didemethyl-8-hydroxy-5-dea"/>
    <property type="match status" value="1"/>
</dbReference>
<dbReference type="InterPro" id="IPR058240">
    <property type="entry name" value="rSAM_sf"/>
</dbReference>
<evidence type="ECO:0000256" key="4">
    <source>
        <dbReference type="ARBA" id="ARBA00022679"/>
    </source>
</evidence>
<evidence type="ECO:0000256" key="6">
    <source>
        <dbReference type="ARBA" id="ARBA00022723"/>
    </source>
</evidence>
<dbReference type="SUPFAM" id="SSF102114">
    <property type="entry name" value="Radical SAM enzymes"/>
    <property type="match status" value="1"/>
</dbReference>
<dbReference type="PIRSF" id="PIRSF004762">
    <property type="entry name" value="CHP00423"/>
    <property type="match status" value="1"/>
</dbReference>
<evidence type="ECO:0000256" key="11">
    <source>
        <dbReference type="PIRSR" id="PIRSR004762-1"/>
    </source>
</evidence>
<dbReference type="InterPro" id="IPR006638">
    <property type="entry name" value="Elp3/MiaA/NifB-like_rSAM"/>
</dbReference>
<dbReference type="InterPro" id="IPR045567">
    <property type="entry name" value="CofH/MnqC-like_C"/>
</dbReference>
<dbReference type="SFLD" id="SFLDF00343">
    <property type="entry name" value="aminofutalosine_synthase_(mqnE"/>
    <property type="match status" value="1"/>
</dbReference>
<dbReference type="InterPro" id="IPR020050">
    <property type="entry name" value="FO_synthase_su2"/>
</dbReference>